<sequence>MTVSKIGYAYTTEDREYLTKELEGLGIYGCDQIAIETDSEGSATHPHKELDMIMEKIGENDSLIVYELLCLGKSVIQLADFVKELEDKGATLVIIHKEGKLAELDDETYIAFIKKMAEMEKMIIRERTSRGLEEARRHGRVGGRPKISEETVARIRFLYEHNKYTLRQIAEECDISLGTAYKYIQEK</sequence>
<evidence type="ECO:0000256" key="1">
    <source>
        <dbReference type="ARBA" id="ARBA00023125"/>
    </source>
</evidence>
<gene>
    <name evidence="4" type="ORF">CBF30_00335</name>
</gene>
<dbReference type="AlphaFoldDB" id="A0A430AIB0"/>
<dbReference type="SUPFAM" id="SSF53041">
    <property type="entry name" value="Resolvase-like"/>
    <property type="match status" value="1"/>
</dbReference>
<comment type="caution">
    <text evidence="4">The sequence shown here is derived from an EMBL/GenBank/DDBJ whole genome shotgun (WGS) entry which is preliminary data.</text>
</comment>
<dbReference type="GO" id="GO:0003677">
    <property type="term" value="F:DNA binding"/>
    <property type="evidence" value="ECO:0007669"/>
    <property type="project" value="UniProtKB-KW"/>
</dbReference>
<evidence type="ECO:0000313" key="4">
    <source>
        <dbReference type="EMBL" id="RSU07724.1"/>
    </source>
</evidence>
<keyword evidence="5" id="KW-1185">Reference proteome</keyword>
<dbReference type="InterPro" id="IPR050639">
    <property type="entry name" value="SSR_resolvase"/>
</dbReference>
<evidence type="ECO:0000256" key="2">
    <source>
        <dbReference type="ARBA" id="ARBA00023172"/>
    </source>
</evidence>
<evidence type="ECO:0000313" key="5">
    <source>
        <dbReference type="Proteomes" id="UP000288669"/>
    </source>
</evidence>
<organism evidence="4 5">
    <name type="scientific">Vagococcus entomophilus</name>
    <dbReference type="NCBI Taxonomy" id="1160095"/>
    <lineage>
        <taxon>Bacteria</taxon>
        <taxon>Bacillati</taxon>
        <taxon>Bacillota</taxon>
        <taxon>Bacilli</taxon>
        <taxon>Lactobacillales</taxon>
        <taxon>Enterococcaceae</taxon>
        <taxon>Vagococcus</taxon>
    </lineage>
</organism>
<dbReference type="Gene3D" id="3.40.50.1390">
    <property type="entry name" value="Resolvase, N-terminal catalytic domain"/>
    <property type="match status" value="1"/>
</dbReference>
<dbReference type="Gene3D" id="1.10.10.60">
    <property type="entry name" value="Homeodomain-like"/>
    <property type="match status" value="1"/>
</dbReference>
<keyword evidence="2" id="KW-0233">DNA recombination</keyword>
<dbReference type="PROSITE" id="PS51736">
    <property type="entry name" value="RECOMBINASES_3"/>
    <property type="match status" value="1"/>
</dbReference>
<dbReference type="InterPro" id="IPR036162">
    <property type="entry name" value="Resolvase-like_N_sf"/>
</dbReference>
<evidence type="ECO:0000259" key="3">
    <source>
        <dbReference type="PROSITE" id="PS51736"/>
    </source>
</evidence>
<dbReference type="SMART" id="SM00857">
    <property type="entry name" value="Resolvase"/>
    <property type="match status" value="1"/>
</dbReference>
<dbReference type="OrthoDB" id="9797501at2"/>
<proteinExistence type="predicted"/>
<dbReference type="Pfam" id="PF00239">
    <property type="entry name" value="Resolvase"/>
    <property type="match status" value="1"/>
</dbReference>
<feature type="domain" description="Resolvase/invertase-type recombinase catalytic" evidence="3">
    <location>
        <begin position="4"/>
        <end position="139"/>
    </location>
</feature>
<keyword evidence="1" id="KW-0238">DNA-binding</keyword>
<accession>A0A430AIB0</accession>
<reference evidence="4 5" key="1">
    <citation type="submission" date="2017-05" db="EMBL/GenBank/DDBJ databases">
        <title>Vagococcus spp. assemblies.</title>
        <authorList>
            <person name="Gulvik C.A."/>
        </authorList>
    </citation>
    <scope>NUCLEOTIDE SEQUENCE [LARGE SCALE GENOMIC DNA]</scope>
    <source>
        <strain evidence="4 5">DSM 24756</strain>
    </source>
</reference>
<dbReference type="Proteomes" id="UP000288669">
    <property type="component" value="Unassembled WGS sequence"/>
</dbReference>
<dbReference type="EMBL" id="NGJZ01000001">
    <property type="protein sequence ID" value="RSU07724.1"/>
    <property type="molecule type" value="Genomic_DNA"/>
</dbReference>
<dbReference type="Pfam" id="PF02796">
    <property type="entry name" value="HTH_7"/>
    <property type="match status" value="1"/>
</dbReference>
<dbReference type="InterPro" id="IPR006119">
    <property type="entry name" value="Resolv_N"/>
</dbReference>
<dbReference type="PANTHER" id="PTHR30461:SF2">
    <property type="entry name" value="SERINE RECOMBINASE PINE-RELATED"/>
    <property type="match status" value="1"/>
</dbReference>
<dbReference type="PANTHER" id="PTHR30461">
    <property type="entry name" value="DNA-INVERTASE FROM LAMBDOID PROPHAGE"/>
    <property type="match status" value="1"/>
</dbReference>
<dbReference type="InterPro" id="IPR006120">
    <property type="entry name" value="Resolvase_HTH_dom"/>
</dbReference>
<dbReference type="GO" id="GO:0000150">
    <property type="term" value="F:DNA strand exchange activity"/>
    <property type="evidence" value="ECO:0007669"/>
    <property type="project" value="InterPro"/>
</dbReference>
<name>A0A430AIB0_9ENTE</name>
<protein>
    <recommendedName>
        <fullName evidence="3">Resolvase/invertase-type recombinase catalytic domain-containing protein</fullName>
    </recommendedName>
</protein>